<dbReference type="RefSeq" id="WP_094449444.1">
    <property type="nucleotide sequence ID" value="NZ_NMVI01000003.1"/>
</dbReference>
<dbReference type="Pfam" id="PF12277">
    <property type="entry name" value="DUF3618"/>
    <property type="match status" value="1"/>
</dbReference>
<proteinExistence type="predicted"/>
<accession>A0A255EHH1</accession>
<evidence type="ECO:0000313" key="3">
    <source>
        <dbReference type="Proteomes" id="UP000216533"/>
    </source>
</evidence>
<organism evidence="2 3">
    <name type="scientific">Parenemella sanctibonifatiensis</name>
    <dbReference type="NCBI Taxonomy" id="2016505"/>
    <lineage>
        <taxon>Bacteria</taxon>
        <taxon>Bacillati</taxon>
        <taxon>Actinomycetota</taxon>
        <taxon>Actinomycetes</taxon>
        <taxon>Propionibacteriales</taxon>
        <taxon>Propionibacteriaceae</taxon>
        <taxon>Parenemella</taxon>
    </lineage>
</organism>
<sequence length="215" mass="22102">MSSIDPGAQPVTSDDPDQIRADIARTRANLSGDVDALTDTANPKNIARRETDKLKDRASGLVDKVMGSGSDTADTAADKGRQAQAAISGAAHDVGDAVASAPAAAKARTQGSPLVAGLIAFGVGLLVAGVIPTSQKEQRAAAELVERTEPLQDEAKQAVQQLGEQLQQPAQDAVEAVKESAVEAADTVKAEGTAAADEVRDQAQGSAERVQETRQ</sequence>
<dbReference type="Proteomes" id="UP000216533">
    <property type="component" value="Unassembled WGS sequence"/>
</dbReference>
<reference evidence="2 3" key="1">
    <citation type="submission" date="2017-07" db="EMBL/GenBank/DDBJ databases">
        <title>Draft whole genome sequences of clinical Proprionibacteriaceae strains.</title>
        <authorList>
            <person name="Bernier A.-M."/>
            <person name="Bernard K."/>
            <person name="Domingo M.-C."/>
        </authorList>
    </citation>
    <scope>NUCLEOTIDE SEQUENCE [LARGE SCALE GENOMIC DNA]</scope>
    <source>
        <strain evidence="2 3">NML 160184</strain>
    </source>
</reference>
<dbReference type="EMBL" id="NMVI01000003">
    <property type="protein sequence ID" value="OYN90680.1"/>
    <property type="molecule type" value="Genomic_DNA"/>
</dbReference>
<evidence type="ECO:0000313" key="2">
    <source>
        <dbReference type="EMBL" id="OYN90680.1"/>
    </source>
</evidence>
<protein>
    <recommendedName>
        <fullName evidence="4">DUF3618 domain-containing protein</fullName>
    </recommendedName>
</protein>
<gene>
    <name evidence="2" type="ORF">CGZ92_00595</name>
</gene>
<dbReference type="InterPro" id="IPR022062">
    <property type="entry name" value="DUF3618"/>
</dbReference>
<evidence type="ECO:0000256" key="1">
    <source>
        <dbReference type="SAM" id="MobiDB-lite"/>
    </source>
</evidence>
<dbReference type="AlphaFoldDB" id="A0A255EHH1"/>
<name>A0A255EHH1_9ACTN</name>
<comment type="caution">
    <text evidence="2">The sequence shown here is derived from an EMBL/GenBank/DDBJ whole genome shotgun (WGS) entry which is preliminary data.</text>
</comment>
<feature type="region of interest" description="Disordered" evidence="1">
    <location>
        <begin position="188"/>
        <end position="215"/>
    </location>
</feature>
<evidence type="ECO:0008006" key="4">
    <source>
        <dbReference type="Google" id="ProtNLM"/>
    </source>
</evidence>